<feature type="region of interest" description="Disordered" evidence="1">
    <location>
        <begin position="22"/>
        <end position="46"/>
    </location>
</feature>
<gene>
    <name evidence="2" type="primary">grh</name>
    <name evidence="2" type="ORF">EVAR_8370_1</name>
</gene>
<keyword evidence="3" id="KW-1185">Reference proteome</keyword>
<dbReference type="OrthoDB" id="7680836at2759"/>
<accession>A0A4C1VFS5</accession>
<organism evidence="2 3">
    <name type="scientific">Eumeta variegata</name>
    <name type="common">Bagworm moth</name>
    <name type="synonym">Eumeta japonica</name>
    <dbReference type="NCBI Taxonomy" id="151549"/>
    <lineage>
        <taxon>Eukaryota</taxon>
        <taxon>Metazoa</taxon>
        <taxon>Ecdysozoa</taxon>
        <taxon>Arthropoda</taxon>
        <taxon>Hexapoda</taxon>
        <taxon>Insecta</taxon>
        <taxon>Pterygota</taxon>
        <taxon>Neoptera</taxon>
        <taxon>Endopterygota</taxon>
        <taxon>Lepidoptera</taxon>
        <taxon>Glossata</taxon>
        <taxon>Ditrysia</taxon>
        <taxon>Tineoidea</taxon>
        <taxon>Psychidae</taxon>
        <taxon>Oiketicinae</taxon>
        <taxon>Eumeta</taxon>
    </lineage>
</organism>
<evidence type="ECO:0000313" key="3">
    <source>
        <dbReference type="Proteomes" id="UP000299102"/>
    </source>
</evidence>
<evidence type="ECO:0000313" key="2">
    <source>
        <dbReference type="EMBL" id="GBP36535.1"/>
    </source>
</evidence>
<dbReference type="EMBL" id="BGZK01000319">
    <property type="protein sequence ID" value="GBP36535.1"/>
    <property type="molecule type" value="Genomic_DNA"/>
</dbReference>
<comment type="caution">
    <text evidence="2">The sequence shown here is derived from an EMBL/GenBank/DDBJ whole genome shotgun (WGS) entry which is preliminary data.</text>
</comment>
<proteinExistence type="predicted"/>
<sequence>MITPCAQSFDYTVICQQPVGEDGRGTPSAHHSPAQAPRTRPWHDFGRQNDADKIQISKFIYVFKLTLALTRYMNGKIFTIVDRKNCRLCQVAETMTKPASVLKGHMGCAHVRAAHVTLQHREITNTNTWLRTDRVASVFRSSLTNLLHFMTYRGIGRRLRINFLRLLIGSRLRKL</sequence>
<evidence type="ECO:0000256" key="1">
    <source>
        <dbReference type="SAM" id="MobiDB-lite"/>
    </source>
</evidence>
<dbReference type="STRING" id="151549.A0A4C1VFS5"/>
<protein>
    <submittedName>
        <fullName evidence="2">Protein grainyhead</fullName>
    </submittedName>
</protein>
<reference evidence="2 3" key="1">
    <citation type="journal article" date="2019" name="Commun. Biol.">
        <title>The bagworm genome reveals a unique fibroin gene that provides high tensile strength.</title>
        <authorList>
            <person name="Kono N."/>
            <person name="Nakamura H."/>
            <person name="Ohtoshi R."/>
            <person name="Tomita M."/>
            <person name="Numata K."/>
            <person name="Arakawa K."/>
        </authorList>
    </citation>
    <scope>NUCLEOTIDE SEQUENCE [LARGE SCALE GENOMIC DNA]</scope>
</reference>
<name>A0A4C1VFS5_EUMVA</name>
<dbReference type="Proteomes" id="UP000299102">
    <property type="component" value="Unassembled WGS sequence"/>
</dbReference>
<dbReference type="AlphaFoldDB" id="A0A4C1VFS5"/>